<evidence type="ECO:0000313" key="2">
    <source>
        <dbReference type="Proteomes" id="UP000640426"/>
    </source>
</evidence>
<keyword evidence="2" id="KW-1185">Reference proteome</keyword>
<comment type="caution">
    <text evidence="1">The sequence shown here is derived from an EMBL/GenBank/DDBJ whole genome shotgun (WGS) entry which is preliminary data.</text>
</comment>
<reference evidence="2" key="1">
    <citation type="submission" date="2020-12" db="EMBL/GenBank/DDBJ databases">
        <title>Hymenobacter sp.</title>
        <authorList>
            <person name="Kim M.K."/>
        </authorList>
    </citation>
    <scope>NUCLEOTIDE SEQUENCE [LARGE SCALE GENOMIC DNA]</scope>
    <source>
        <strain evidence="2">BT553</strain>
    </source>
</reference>
<sequence>MDIDPLATALDHARAFAATLKPGGLFDKKTDFTADNLLALIAAAAPPTAEDAMIEQVGDLA</sequence>
<dbReference type="EMBL" id="JAELXS010000008">
    <property type="protein sequence ID" value="MBJ6122930.1"/>
    <property type="molecule type" value="Genomic_DNA"/>
</dbReference>
<dbReference type="Proteomes" id="UP000640426">
    <property type="component" value="Unassembled WGS sequence"/>
</dbReference>
<protein>
    <submittedName>
        <fullName evidence="1">Uncharacterized protein</fullName>
    </submittedName>
</protein>
<organism evidence="1 2">
    <name type="scientific">Sphingomonas mollis</name>
    <dbReference type="NCBI Taxonomy" id="2795726"/>
    <lineage>
        <taxon>Bacteria</taxon>
        <taxon>Pseudomonadati</taxon>
        <taxon>Pseudomonadota</taxon>
        <taxon>Alphaproteobacteria</taxon>
        <taxon>Sphingomonadales</taxon>
        <taxon>Sphingomonadaceae</taxon>
        <taxon>Sphingomonas</taxon>
    </lineage>
</organism>
<proteinExistence type="predicted"/>
<evidence type="ECO:0000313" key="1">
    <source>
        <dbReference type="EMBL" id="MBJ6122930.1"/>
    </source>
</evidence>
<dbReference type="RefSeq" id="WP_199039383.1">
    <property type="nucleotide sequence ID" value="NZ_JAELXS010000008.1"/>
</dbReference>
<name>A0ABS0XT71_9SPHN</name>
<accession>A0ABS0XT71</accession>
<gene>
    <name evidence="1" type="ORF">JAO74_14120</name>
</gene>